<dbReference type="Gene3D" id="3.30.2350.10">
    <property type="entry name" value="Pseudouridine synthase"/>
    <property type="match status" value="1"/>
</dbReference>
<organism evidence="4 5">
    <name type="scientific">Galdieria yellowstonensis</name>
    <dbReference type="NCBI Taxonomy" id="3028027"/>
    <lineage>
        <taxon>Eukaryota</taxon>
        <taxon>Rhodophyta</taxon>
        <taxon>Bangiophyceae</taxon>
        <taxon>Galdieriales</taxon>
        <taxon>Galdieriaceae</taxon>
        <taxon>Galdieria</taxon>
    </lineage>
</organism>
<accession>A0AAV9I8I8</accession>
<dbReference type="GO" id="GO:0009982">
    <property type="term" value="F:pseudouridine synthase activity"/>
    <property type="evidence" value="ECO:0007669"/>
    <property type="project" value="InterPro"/>
</dbReference>
<evidence type="ECO:0000313" key="4">
    <source>
        <dbReference type="EMBL" id="KAK4523634.1"/>
    </source>
</evidence>
<reference evidence="4 5" key="1">
    <citation type="submission" date="2022-07" db="EMBL/GenBank/DDBJ databases">
        <title>Genome-wide signatures of adaptation to extreme environments.</title>
        <authorList>
            <person name="Cho C.H."/>
            <person name="Yoon H.S."/>
        </authorList>
    </citation>
    <scope>NUCLEOTIDE SEQUENCE [LARGE SCALE GENOMIC DNA]</scope>
    <source>
        <strain evidence="4 5">108.79 E11</strain>
    </source>
</reference>
<name>A0AAV9I8I8_9RHOD</name>
<dbReference type="GO" id="GO:0003723">
    <property type="term" value="F:RNA binding"/>
    <property type="evidence" value="ECO:0007669"/>
    <property type="project" value="InterPro"/>
</dbReference>
<dbReference type="InterPro" id="IPR050188">
    <property type="entry name" value="RluA_PseudoU_synthase"/>
</dbReference>
<dbReference type="PANTHER" id="PTHR21600">
    <property type="entry name" value="MITOCHONDRIAL RNA PSEUDOURIDINE SYNTHASE"/>
    <property type="match status" value="1"/>
</dbReference>
<dbReference type="EMBL" id="JANCYU010000018">
    <property type="protein sequence ID" value="KAK4523634.1"/>
    <property type="molecule type" value="Genomic_DNA"/>
</dbReference>
<feature type="domain" description="Pseudouridine synthase RsuA/RluA-like" evidence="3">
    <location>
        <begin position="52"/>
        <end position="205"/>
    </location>
</feature>
<keyword evidence="5" id="KW-1185">Reference proteome</keyword>
<dbReference type="AlphaFoldDB" id="A0AAV9I8I8"/>
<comment type="caution">
    <text evidence="4">The sequence shown here is derived from an EMBL/GenBank/DDBJ whole genome shotgun (WGS) entry which is preliminary data.</text>
</comment>
<evidence type="ECO:0000256" key="1">
    <source>
        <dbReference type="ARBA" id="ARBA00010876"/>
    </source>
</evidence>
<sequence length="279" mass="31483">MFLSDLCVPSRLPRKHQSQLIEEEQQESSDQVTGRRPPIVDSIDILYMDDEYLAVNKPADVRMDGDFDVTVTKLVYRKLGWKEDSVSPKPRFVHRLDYATSGVLIAGLTEQSASYLAKLFRERRVEKFYLALVHGWIGSKTIVMEESIANHPVDGFMMTVGDGGGKRAKTECIPLSFGLYGDYLVTKVLLKPFTGRRHQLRVHCKFHGFPIVGDATYGMDSVFGPDDARTPPRMMLHAWKLKVPGDGRRKELWVETPDPFETCFVDLATICVVDTVQGG</sequence>
<dbReference type="InterPro" id="IPR006145">
    <property type="entry name" value="PsdUridine_synth_RsuA/RluA"/>
</dbReference>
<evidence type="ECO:0000256" key="2">
    <source>
        <dbReference type="SAM" id="MobiDB-lite"/>
    </source>
</evidence>
<protein>
    <recommendedName>
        <fullName evidence="3">Pseudouridine synthase RsuA/RluA-like domain-containing protein</fullName>
    </recommendedName>
</protein>
<dbReference type="CDD" id="cd02869">
    <property type="entry name" value="PseudoU_synth_RluA_like"/>
    <property type="match status" value="1"/>
</dbReference>
<proteinExistence type="inferred from homology"/>
<dbReference type="Pfam" id="PF00849">
    <property type="entry name" value="PseudoU_synth_2"/>
    <property type="match status" value="1"/>
</dbReference>
<evidence type="ECO:0000313" key="5">
    <source>
        <dbReference type="Proteomes" id="UP001300502"/>
    </source>
</evidence>
<dbReference type="InterPro" id="IPR006224">
    <property type="entry name" value="PsdUridine_synth_RluA-like_CS"/>
</dbReference>
<comment type="similarity">
    <text evidence="1">Belongs to the pseudouridine synthase RluA family.</text>
</comment>
<evidence type="ECO:0000259" key="3">
    <source>
        <dbReference type="Pfam" id="PF00849"/>
    </source>
</evidence>
<dbReference type="PROSITE" id="PS01129">
    <property type="entry name" value="PSI_RLU"/>
    <property type="match status" value="1"/>
</dbReference>
<dbReference type="PANTHER" id="PTHR21600:SF87">
    <property type="entry name" value="RNA PSEUDOURIDYLATE SYNTHASE DOMAIN-CONTAINING PROTEIN 1"/>
    <property type="match status" value="1"/>
</dbReference>
<dbReference type="SUPFAM" id="SSF55120">
    <property type="entry name" value="Pseudouridine synthase"/>
    <property type="match status" value="1"/>
</dbReference>
<feature type="region of interest" description="Disordered" evidence="2">
    <location>
        <begin position="15"/>
        <end position="36"/>
    </location>
</feature>
<dbReference type="InterPro" id="IPR020103">
    <property type="entry name" value="PsdUridine_synth_cat_dom_sf"/>
</dbReference>
<gene>
    <name evidence="4" type="ORF">GAYE_PCTG71G1530</name>
</gene>
<dbReference type="GO" id="GO:0000455">
    <property type="term" value="P:enzyme-directed rRNA pseudouridine synthesis"/>
    <property type="evidence" value="ECO:0007669"/>
    <property type="project" value="TreeGrafter"/>
</dbReference>
<dbReference type="Proteomes" id="UP001300502">
    <property type="component" value="Unassembled WGS sequence"/>
</dbReference>